<organism evidence="1">
    <name type="scientific">freshwater metagenome</name>
    <dbReference type="NCBI Taxonomy" id="449393"/>
    <lineage>
        <taxon>unclassified sequences</taxon>
        <taxon>metagenomes</taxon>
        <taxon>ecological metagenomes</taxon>
    </lineage>
</organism>
<name>A0A6J7AAJ7_9ZZZZ</name>
<evidence type="ECO:0000313" key="1">
    <source>
        <dbReference type="EMBL" id="CAB4829794.1"/>
    </source>
</evidence>
<dbReference type="InterPro" id="IPR021441">
    <property type="entry name" value="DUF3090"/>
</dbReference>
<dbReference type="NCBIfam" id="TIGR03847">
    <property type="entry name" value="conserved hypothetical protein"/>
    <property type="match status" value="1"/>
</dbReference>
<accession>A0A6J7AAJ7</accession>
<dbReference type="AlphaFoldDB" id="A0A6J7AAJ7"/>
<sequence>MARQVFNFTEPARFVVGTVGMPGERTFFLQARQGNLVTSVVIEKQQALVLAERTDQLLDEVRETRIPVVEIPSAARPEDVDIAALDLPIYEEFKVGAMALGWDEATSKVVIEAHAVAQDGDQVPEIADDDLEGVDTLRVWLSPAQARSFAERARAVAAAGRPPCPFCNQPLDPEGHICPRANGYRRRS</sequence>
<protein>
    <submittedName>
        <fullName evidence="1">Unannotated protein</fullName>
    </submittedName>
</protein>
<reference evidence="1" key="1">
    <citation type="submission" date="2020-05" db="EMBL/GenBank/DDBJ databases">
        <authorList>
            <person name="Chiriac C."/>
            <person name="Salcher M."/>
            <person name="Ghai R."/>
            <person name="Kavagutti S V."/>
        </authorList>
    </citation>
    <scope>NUCLEOTIDE SEQUENCE</scope>
</reference>
<gene>
    <name evidence="1" type="ORF">UFOPK3204_00804</name>
</gene>
<dbReference type="EMBL" id="CAFABK010000029">
    <property type="protein sequence ID" value="CAB4829794.1"/>
    <property type="molecule type" value="Genomic_DNA"/>
</dbReference>
<dbReference type="Pfam" id="PF11290">
    <property type="entry name" value="DUF3090"/>
    <property type="match status" value="1"/>
</dbReference>
<proteinExistence type="predicted"/>